<evidence type="ECO:0000313" key="2">
    <source>
        <dbReference type="EMBL" id="GGY85257.1"/>
    </source>
</evidence>
<feature type="transmembrane region" description="Helical" evidence="1">
    <location>
        <begin position="80"/>
        <end position="99"/>
    </location>
</feature>
<keyword evidence="3" id="KW-1185">Reference proteome</keyword>
<proteinExistence type="predicted"/>
<feature type="transmembrane region" description="Helical" evidence="1">
    <location>
        <begin position="105"/>
        <end position="121"/>
    </location>
</feature>
<dbReference type="EMBL" id="BMYZ01000003">
    <property type="protein sequence ID" value="GGY85257.1"/>
    <property type="molecule type" value="Genomic_DNA"/>
</dbReference>
<evidence type="ECO:0008006" key="4">
    <source>
        <dbReference type="Google" id="ProtNLM"/>
    </source>
</evidence>
<dbReference type="Proteomes" id="UP000619761">
    <property type="component" value="Unassembled WGS sequence"/>
</dbReference>
<name>A0ABQ3BAP2_9GAMM</name>
<protein>
    <recommendedName>
        <fullName evidence="4">NAD-dependent dehydratase</fullName>
    </recommendedName>
</protein>
<dbReference type="Pfam" id="PF13781">
    <property type="entry name" value="DoxX_3"/>
    <property type="match status" value="1"/>
</dbReference>
<evidence type="ECO:0000256" key="1">
    <source>
        <dbReference type="SAM" id="Phobius"/>
    </source>
</evidence>
<accession>A0ABQ3BAP2</accession>
<dbReference type="InterPro" id="IPR025695">
    <property type="entry name" value="DoxX-like"/>
</dbReference>
<keyword evidence="1" id="KW-1133">Transmembrane helix</keyword>
<keyword evidence="1" id="KW-0812">Transmembrane</keyword>
<evidence type="ECO:0000313" key="3">
    <source>
        <dbReference type="Proteomes" id="UP000619761"/>
    </source>
</evidence>
<dbReference type="RefSeq" id="WP_189420579.1">
    <property type="nucleotide sequence ID" value="NZ_BMYZ01000003.1"/>
</dbReference>
<feature type="transmembrane region" description="Helical" evidence="1">
    <location>
        <begin position="12"/>
        <end position="30"/>
    </location>
</feature>
<reference evidence="3" key="1">
    <citation type="journal article" date="2019" name="Int. J. Syst. Evol. Microbiol.">
        <title>The Global Catalogue of Microorganisms (GCM) 10K type strain sequencing project: providing services to taxonomists for standard genome sequencing and annotation.</title>
        <authorList>
            <consortium name="The Broad Institute Genomics Platform"/>
            <consortium name="The Broad Institute Genome Sequencing Center for Infectious Disease"/>
            <person name="Wu L."/>
            <person name="Ma J."/>
        </authorList>
    </citation>
    <scope>NUCLEOTIDE SEQUENCE [LARGE SCALE GENOMIC DNA]</scope>
    <source>
        <strain evidence="3">KCTC 32239</strain>
    </source>
</reference>
<organism evidence="2 3">
    <name type="scientific">Cellvibrio zantedeschiae</name>
    <dbReference type="NCBI Taxonomy" id="1237077"/>
    <lineage>
        <taxon>Bacteria</taxon>
        <taxon>Pseudomonadati</taxon>
        <taxon>Pseudomonadota</taxon>
        <taxon>Gammaproteobacteria</taxon>
        <taxon>Cellvibrionales</taxon>
        <taxon>Cellvibrionaceae</taxon>
        <taxon>Cellvibrio</taxon>
    </lineage>
</organism>
<feature type="transmembrane region" description="Helical" evidence="1">
    <location>
        <begin position="50"/>
        <end position="68"/>
    </location>
</feature>
<keyword evidence="1" id="KW-0472">Membrane</keyword>
<gene>
    <name evidence="2" type="ORF">GCM10011613_32970</name>
</gene>
<sequence>MLTQSTIFRYCRFSLAFMWLFTAATSFWWGRDIGYEVLALQNIQNDFADLCINAGSLLDAFIGLWLLGNYQLKWCYRLQITIILVYSLLLSFIAPQFWLHPFGPITKNIPILALLFFLYKFDSSLTTH</sequence>
<comment type="caution">
    <text evidence="2">The sequence shown here is derived from an EMBL/GenBank/DDBJ whole genome shotgun (WGS) entry which is preliminary data.</text>
</comment>